<proteinExistence type="predicted"/>
<feature type="region of interest" description="Disordered" evidence="1">
    <location>
        <begin position="378"/>
        <end position="654"/>
    </location>
</feature>
<feature type="compositionally biased region" description="Low complexity" evidence="1">
    <location>
        <begin position="1416"/>
        <end position="1429"/>
    </location>
</feature>
<dbReference type="Proteomes" id="UP000245768">
    <property type="component" value="Unassembled WGS sequence"/>
</dbReference>
<feature type="compositionally biased region" description="Polar residues" evidence="1">
    <location>
        <begin position="966"/>
        <end position="975"/>
    </location>
</feature>
<feature type="compositionally biased region" description="Polar residues" evidence="1">
    <location>
        <begin position="1798"/>
        <end position="1816"/>
    </location>
</feature>
<reference evidence="2 3" key="1">
    <citation type="journal article" date="2018" name="Mol. Biol. Evol.">
        <title>Broad Genomic Sampling Reveals a Smut Pathogenic Ancestry of the Fungal Clade Ustilaginomycotina.</title>
        <authorList>
            <person name="Kijpornyongpan T."/>
            <person name="Mondo S.J."/>
            <person name="Barry K."/>
            <person name="Sandor L."/>
            <person name="Lee J."/>
            <person name="Lipzen A."/>
            <person name="Pangilinan J."/>
            <person name="LaButti K."/>
            <person name="Hainaut M."/>
            <person name="Henrissat B."/>
            <person name="Grigoriev I.V."/>
            <person name="Spatafora J.W."/>
            <person name="Aime M.C."/>
        </authorList>
    </citation>
    <scope>NUCLEOTIDE SEQUENCE [LARGE SCALE GENOMIC DNA]</scope>
    <source>
        <strain evidence="2 3">MCA 4198</strain>
    </source>
</reference>
<feature type="compositionally biased region" description="Basic residues" evidence="1">
    <location>
        <begin position="385"/>
        <end position="396"/>
    </location>
</feature>
<feature type="compositionally biased region" description="Low complexity" evidence="1">
    <location>
        <begin position="935"/>
        <end position="951"/>
    </location>
</feature>
<dbReference type="PANTHER" id="PTHR35711">
    <property type="entry name" value="EXPRESSED PROTEIN"/>
    <property type="match status" value="1"/>
</dbReference>
<evidence type="ECO:0000256" key="1">
    <source>
        <dbReference type="SAM" id="MobiDB-lite"/>
    </source>
</evidence>
<feature type="compositionally biased region" description="Low complexity" evidence="1">
    <location>
        <begin position="225"/>
        <end position="246"/>
    </location>
</feature>
<feature type="region of interest" description="Disordered" evidence="1">
    <location>
        <begin position="209"/>
        <end position="294"/>
    </location>
</feature>
<feature type="compositionally biased region" description="Acidic residues" evidence="1">
    <location>
        <begin position="413"/>
        <end position="431"/>
    </location>
</feature>
<feature type="region of interest" description="Disordered" evidence="1">
    <location>
        <begin position="1674"/>
        <end position="1836"/>
    </location>
</feature>
<feature type="compositionally biased region" description="Low complexity" evidence="1">
    <location>
        <begin position="1461"/>
        <end position="1481"/>
    </location>
</feature>
<protein>
    <recommendedName>
        <fullName evidence="4">Proteophosphoglycan ppg4</fullName>
    </recommendedName>
</protein>
<feature type="compositionally biased region" description="Low complexity" evidence="1">
    <location>
        <begin position="549"/>
        <end position="559"/>
    </location>
</feature>
<feature type="compositionally biased region" description="Low complexity" evidence="1">
    <location>
        <begin position="832"/>
        <end position="853"/>
    </location>
</feature>
<organism evidence="2 3">
    <name type="scientific">Acaromyces ingoldii</name>
    <dbReference type="NCBI Taxonomy" id="215250"/>
    <lineage>
        <taxon>Eukaryota</taxon>
        <taxon>Fungi</taxon>
        <taxon>Dikarya</taxon>
        <taxon>Basidiomycota</taxon>
        <taxon>Ustilaginomycotina</taxon>
        <taxon>Exobasidiomycetes</taxon>
        <taxon>Exobasidiales</taxon>
        <taxon>Cryptobasidiaceae</taxon>
        <taxon>Acaromyces</taxon>
    </lineage>
</organism>
<gene>
    <name evidence="2" type="ORF">FA10DRAFT_288397</name>
</gene>
<feature type="compositionally biased region" description="Low complexity" evidence="1">
    <location>
        <begin position="1823"/>
        <end position="1836"/>
    </location>
</feature>
<feature type="compositionally biased region" description="Basic and acidic residues" evidence="1">
    <location>
        <begin position="693"/>
        <end position="705"/>
    </location>
</feature>
<accession>A0A316YES1</accession>
<feature type="compositionally biased region" description="Acidic residues" evidence="1">
    <location>
        <begin position="1397"/>
        <end position="1408"/>
    </location>
</feature>
<feature type="compositionally biased region" description="Acidic residues" evidence="1">
    <location>
        <begin position="504"/>
        <end position="529"/>
    </location>
</feature>
<feature type="compositionally biased region" description="Pro residues" evidence="1">
    <location>
        <begin position="821"/>
        <end position="831"/>
    </location>
</feature>
<feature type="region of interest" description="Disordered" evidence="1">
    <location>
        <begin position="994"/>
        <end position="1025"/>
    </location>
</feature>
<sequence>MPSTIDYHRRPRSRAASSKHGPGGYYDGPSAARLPSVTRKRSTSNPEDLHAKQPMSSTAALPRVSTMQQPPMPQQQQQQQPSPMFSRSTFEGARTYPAPSSSRYFLTVIPPLELPLDPPHPRSTAASAGSSSHVRRGTLVPLYPTLGGQLYAIAREYGLPSIGGLAIYLCDDGEGNLGPRIGDSAWSALWARHFDDEWAASPDLAMMTHEREASSASSSGDWRPATTTTTNTRASQAATATTSNRASPMPYANGGGVTPSPRYSRAHQSHSHSQAHPYSNSQPQSRMGAATATPSSSLLFGSRLPIVGRVEWTVDRNRAPWWNAWVAEAEASGTTSTPSSAAAHTPSAAAAAAAMADRSGTSMASGFGGAYMPASGFSSAGGLAKRSRSHRRRSLHLRGGSAMSRHTRSRSDDDGDDDEDDEEEGEEDGGDEMTSGSPLARRAEPSDAYSRSESHPSPVQTMTRSSYGTGSPLEPVRALDRGFVAAPAPVAHAGPAEPERGDQIGDEDEGEGEGENVDDDEGEIGDDSNEQIGASSSVDEDADEEQKDGAAAAAAGYMALDDEATADTQLTSLDGGLLPSSHQQQQQQQQHGLLDVSRPTTMAHSADADGGSTAGFGSYNGYSALLDVDDEKETTSRGGAASHRSLVADGDAGHLPSFEMMPESDEGMWMDLQRHSGSGGQHQLRLSAQSLSDHARTPRGREAGPHSHPHQPLSVAAALPRSSSVEEWITKTGRHSGLQGGDAVDGNDEDDDDEDGLLPPQDDVGEVMGLWAQSDAVFPPQHRLSRDMLRDTQASARNSGEKQLGAASGSRPHSTSRSPSPNAPLVPPPNEALPALPQPRSHAALAAGATTAASASLLSPIALDSSPSAFSGPSANLVGLTMATMASKRRHLVGEEDDQEEEEEQQEEEEEEGGLDERDMSSSSVDSNAIIGLGTTLPPSSHTHSHPQSSPRLELPSASGDEQSRRSSMTEQSDTLLDMERAVALLSPGQSPALLQHDVATTPTPSTVAAPAAAAAATSFSSSRDSFAKAKSLSTSVTPSPRWLKASSASALSVMPRSASALVAASASAAAVPRPPLHRGGSQTPPARLTEEGAQGEPPSLGKSSSSPRPASSPAATSGGGLQTKKRIVSQESRDGARDEQEQEQVPEQGEAYPVLNRQSPSAASDGSRYDEDDERRDVASEGQPSRAAESEDEDEEGGEKMWRNNSHLQLLGTQGWSETTGDQSRSLNTPMDEAGEMPPWRQPTPVTTAEPVAADHESTPTQVQGAFENYRNEDAATALPSTPLYHEASVGPEYVTVGVQADQSPLGDDEGDYDDDDDDDDGDGDGGRERGNGSDDGHAYQHGRDDSLFSLVSMGAASETMDHSESAPDIDGAKPLQTPVRALVPAQAQAQAEVDSQTEAEAEAEAEAEIKAEAQSKAQSKAQAEAEAPGLQEYHRRVMPHEEDHLEQRPSIERLIRGNSFAESCESSASSSKGPSPAMAHFEFPKRTKVGSPQQLQQQLQLTPAAIMHTTPRGDRRDDDDDSDDDDVWSQEGSHDDGAPRAFSEVEGARTPTFLYDQHLGEAGRAAAHDGHSSYISSSSTIGRNATGGMDDLDRRVDQMLSSVGSRYPDDVPLPSSSLPMSLAAATSASAPATTAYAPFLEQMNLQRQQQQQQRYDDVPPLAAALVSPPFAASANGKMASNGRRPSSLSSSAAAEAGAARRASASSLASGVPLRTKASSPSRPIHFDPPPAVLARSGGGGGPASPAKTKPVVSPLVLANQSPRQRFGALPPSPRQFPPHIFSQHSPTFPPPPPLAASTNGFGAGSPYQSPTLSPSMGPYLPAQRTQTTQPQHTP</sequence>
<feature type="compositionally biased region" description="Low complexity" evidence="1">
    <location>
        <begin position="1096"/>
        <end position="1117"/>
    </location>
</feature>
<feature type="compositionally biased region" description="Low complexity" evidence="1">
    <location>
        <begin position="74"/>
        <end position="84"/>
    </location>
</feature>
<feature type="compositionally biased region" description="Basic and acidic residues" evidence="1">
    <location>
        <begin position="1560"/>
        <end position="1573"/>
    </location>
</feature>
<name>A0A316YES1_9BASI</name>
<feature type="region of interest" description="Disordered" evidence="1">
    <location>
        <begin position="1"/>
        <end position="95"/>
    </location>
</feature>
<feature type="compositionally biased region" description="Low complexity" evidence="1">
    <location>
        <begin position="808"/>
        <end position="820"/>
    </location>
</feature>
<dbReference type="OrthoDB" id="9972196at2759"/>
<feature type="compositionally biased region" description="Low complexity" evidence="1">
    <location>
        <begin position="484"/>
        <end position="496"/>
    </location>
</feature>
<feature type="compositionally biased region" description="Basic and acidic residues" evidence="1">
    <location>
        <begin position="441"/>
        <end position="454"/>
    </location>
</feature>
<feature type="region of interest" description="Disordered" evidence="1">
    <location>
        <begin position="689"/>
        <end position="853"/>
    </location>
</feature>
<dbReference type="RefSeq" id="XP_025374870.1">
    <property type="nucleotide sequence ID" value="XM_025524203.1"/>
</dbReference>
<dbReference type="EMBL" id="KZ819639">
    <property type="protein sequence ID" value="PWN87672.1"/>
    <property type="molecule type" value="Genomic_DNA"/>
</dbReference>
<feature type="compositionally biased region" description="Basic and acidic residues" evidence="1">
    <location>
        <begin position="1326"/>
        <end position="1348"/>
    </location>
</feature>
<evidence type="ECO:0000313" key="3">
    <source>
        <dbReference type="Proteomes" id="UP000245768"/>
    </source>
</evidence>
<feature type="compositionally biased region" description="Basic and acidic residues" evidence="1">
    <location>
        <begin position="1434"/>
        <end position="1457"/>
    </location>
</feature>
<dbReference type="GeneID" id="37046119"/>
<feature type="region of interest" description="Disordered" evidence="1">
    <location>
        <begin position="1055"/>
        <end position="1593"/>
    </location>
</feature>
<feature type="compositionally biased region" description="Low complexity" evidence="1">
    <location>
        <begin position="998"/>
        <end position="1025"/>
    </location>
</feature>
<feature type="compositionally biased region" description="Polar residues" evidence="1">
    <location>
        <begin position="1204"/>
        <end position="1230"/>
    </location>
</feature>
<evidence type="ECO:0000313" key="2">
    <source>
        <dbReference type="EMBL" id="PWN87672.1"/>
    </source>
</evidence>
<feature type="region of interest" description="Disordered" evidence="1">
    <location>
        <begin position="888"/>
        <end position="979"/>
    </location>
</feature>
<feature type="compositionally biased region" description="Acidic residues" evidence="1">
    <location>
        <begin position="1519"/>
        <end position="1530"/>
    </location>
</feature>
<feature type="compositionally biased region" description="Acidic residues" evidence="1">
    <location>
        <begin position="895"/>
        <end position="914"/>
    </location>
</feature>
<dbReference type="InParanoid" id="A0A316YES1"/>
<feature type="compositionally biased region" description="Low complexity" evidence="1">
    <location>
        <begin position="1056"/>
        <end position="1072"/>
    </location>
</feature>
<feature type="compositionally biased region" description="Polar residues" evidence="1">
    <location>
        <begin position="455"/>
        <end position="469"/>
    </location>
</feature>
<feature type="compositionally biased region" description="Low complexity" evidence="1">
    <location>
        <begin position="1674"/>
        <end position="1711"/>
    </location>
</feature>
<keyword evidence="3" id="KW-1185">Reference proteome</keyword>
<evidence type="ECO:0008006" key="4">
    <source>
        <dbReference type="Google" id="ProtNLM"/>
    </source>
</evidence>
<feature type="compositionally biased region" description="Acidic residues" evidence="1">
    <location>
        <begin position="745"/>
        <end position="756"/>
    </location>
</feature>
<dbReference type="PANTHER" id="PTHR35711:SF1">
    <property type="entry name" value="ECTODERMAL, ISOFORM F"/>
    <property type="match status" value="1"/>
</dbReference>
<feature type="compositionally biased region" description="Acidic residues" evidence="1">
    <location>
        <begin position="1308"/>
        <end position="1325"/>
    </location>
</feature>